<sequence length="98" mass="10978">MRRVVISAPAAKDLRDVGDYIATDSPVRARRFVAALKERCLSLAFHPFRGKPAPEIGLDVRMLVAGNYLILYRIQTEIVMIDRIIHGARDMAGLDDDL</sequence>
<dbReference type="PANTHER" id="PTHR33755">
    <property type="entry name" value="TOXIN PARE1-RELATED"/>
    <property type="match status" value="1"/>
</dbReference>
<gene>
    <name evidence="3" type="ORF">DK419_00020</name>
</gene>
<dbReference type="PANTHER" id="PTHR33755:SF6">
    <property type="entry name" value="PLASMID STABILIZATION SYSTEM PROTEIN"/>
    <property type="match status" value="1"/>
</dbReference>
<organism evidence="3 4">
    <name type="scientific">Methylobacterium terrae</name>
    <dbReference type="NCBI Taxonomy" id="2202827"/>
    <lineage>
        <taxon>Bacteria</taxon>
        <taxon>Pseudomonadati</taxon>
        <taxon>Pseudomonadota</taxon>
        <taxon>Alphaproteobacteria</taxon>
        <taxon>Hyphomicrobiales</taxon>
        <taxon>Methylobacteriaceae</taxon>
        <taxon>Methylobacterium</taxon>
    </lineage>
</organism>
<dbReference type="Gene3D" id="3.30.2310.20">
    <property type="entry name" value="RelE-like"/>
    <property type="match status" value="1"/>
</dbReference>
<evidence type="ECO:0000256" key="1">
    <source>
        <dbReference type="ARBA" id="ARBA00006226"/>
    </source>
</evidence>
<comment type="similarity">
    <text evidence="1">Belongs to the RelE toxin family.</text>
</comment>
<dbReference type="AlphaFoldDB" id="A0A2U8WI19"/>
<dbReference type="InterPro" id="IPR051803">
    <property type="entry name" value="TA_system_RelE-like_toxin"/>
</dbReference>
<keyword evidence="2" id="KW-1277">Toxin-antitoxin system</keyword>
<dbReference type="OrthoDB" id="8369899at2"/>
<evidence type="ECO:0000313" key="4">
    <source>
        <dbReference type="Proteomes" id="UP000245444"/>
    </source>
</evidence>
<dbReference type="EMBL" id="CP029553">
    <property type="protein sequence ID" value="AWN44912.1"/>
    <property type="molecule type" value="Genomic_DNA"/>
</dbReference>
<dbReference type="InterPro" id="IPR007712">
    <property type="entry name" value="RelE/ParE_toxin"/>
</dbReference>
<proteinExistence type="inferred from homology"/>
<protein>
    <submittedName>
        <fullName evidence="3">Type II toxin-antitoxin system RelE/ParE family toxin</fullName>
    </submittedName>
</protein>
<dbReference type="KEGG" id="mtea:DK419_00020"/>
<keyword evidence="4" id="KW-1185">Reference proteome</keyword>
<evidence type="ECO:0000313" key="3">
    <source>
        <dbReference type="EMBL" id="AWN44912.1"/>
    </source>
</evidence>
<dbReference type="Proteomes" id="UP000245444">
    <property type="component" value="Chromosome"/>
</dbReference>
<name>A0A2U8WI19_9HYPH</name>
<dbReference type="RefSeq" id="WP_109957289.1">
    <property type="nucleotide sequence ID" value="NZ_CP029553.1"/>
</dbReference>
<dbReference type="Pfam" id="PF05016">
    <property type="entry name" value="ParE_toxin"/>
    <property type="match status" value="1"/>
</dbReference>
<accession>A0A2U8WI19</accession>
<evidence type="ECO:0000256" key="2">
    <source>
        <dbReference type="ARBA" id="ARBA00022649"/>
    </source>
</evidence>
<reference evidence="3 4" key="1">
    <citation type="submission" date="2018-05" db="EMBL/GenBank/DDBJ databases">
        <title>Complete Genome Sequence of Methylobacterium sp. 17Sr1-28.</title>
        <authorList>
            <person name="Srinivasan S."/>
        </authorList>
    </citation>
    <scope>NUCLEOTIDE SEQUENCE [LARGE SCALE GENOMIC DNA]</scope>
    <source>
        <strain evidence="3 4">17Sr1-28</strain>
    </source>
</reference>
<dbReference type="InterPro" id="IPR035093">
    <property type="entry name" value="RelE/ParE_toxin_dom_sf"/>
</dbReference>